<proteinExistence type="predicted"/>
<comment type="caution">
    <text evidence="6">The sequence shown here is derived from an EMBL/GenBank/DDBJ whole genome shotgun (WGS) entry which is preliminary data.</text>
</comment>
<keyword evidence="1" id="KW-0805">Transcription regulation</keyword>
<accession>A0A840A361</accession>
<dbReference type="InterPro" id="IPR016032">
    <property type="entry name" value="Sig_transdc_resp-reg_C-effctor"/>
</dbReference>
<dbReference type="Pfam" id="PF13560">
    <property type="entry name" value="HTH_31"/>
    <property type="match status" value="1"/>
</dbReference>
<dbReference type="PANTHER" id="PTHR44688">
    <property type="entry name" value="DNA-BINDING TRANSCRIPTIONAL ACTIVATOR DEVR_DOSR"/>
    <property type="match status" value="1"/>
</dbReference>
<evidence type="ECO:0000256" key="3">
    <source>
        <dbReference type="ARBA" id="ARBA00023163"/>
    </source>
</evidence>
<dbReference type="InterPro" id="IPR000792">
    <property type="entry name" value="Tscrpt_reg_LuxR_C"/>
</dbReference>
<dbReference type="InterPro" id="IPR036388">
    <property type="entry name" value="WH-like_DNA-bd_sf"/>
</dbReference>
<dbReference type="PROSITE" id="PS50043">
    <property type="entry name" value="HTH_LUXR_2"/>
    <property type="match status" value="1"/>
</dbReference>
<sequence>MTTGLGERQSLSAALEEIRRRRGLRRRDVARAMGMKLRTYENFESGRGPMTYARLAAFADATNCDLVALLLCHHLGGARLALACADNKAATIALSTLQDIDAGHLVGVGAMTAANLLSAFELARIEALAAPGDDGGAIPILAPRQVECLRWVQEGKSSFAIGAILGISQHTVDDYIREACARLGVSTRIQAVSRAIGLGLLSP</sequence>
<dbReference type="PANTHER" id="PTHR44688:SF16">
    <property type="entry name" value="DNA-BINDING TRANSCRIPTIONAL ACTIVATOR DEVR_DOSR"/>
    <property type="match status" value="1"/>
</dbReference>
<keyword evidence="7" id="KW-1185">Reference proteome</keyword>
<evidence type="ECO:0000259" key="4">
    <source>
        <dbReference type="PROSITE" id="PS50043"/>
    </source>
</evidence>
<feature type="domain" description="HTH cro/C1-type" evidence="5">
    <location>
        <begin position="15"/>
        <end position="69"/>
    </location>
</feature>
<dbReference type="InterPro" id="IPR010982">
    <property type="entry name" value="Lambda_DNA-bd_dom_sf"/>
</dbReference>
<gene>
    <name evidence="6" type="ORF">GGQ61_004159</name>
</gene>
<evidence type="ECO:0000259" key="5">
    <source>
        <dbReference type="PROSITE" id="PS50943"/>
    </source>
</evidence>
<dbReference type="PROSITE" id="PS50943">
    <property type="entry name" value="HTH_CROC1"/>
    <property type="match status" value="1"/>
</dbReference>
<dbReference type="Gene3D" id="1.10.260.40">
    <property type="entry name" value="lambda repressor-like DNA-binding domains"/>
    <property type="match status" value="1"/>
</dbReference>
<dbReference type="AlphaFoldDB" id="A0A840A361"/>
<dbReference type="PRINTS" id="PR00038">
    <property type="entry name" value="HTHLUXR"/>
</dbReference>
<dbReference type="SUPFAM" id="SSF46894">
    <property type="entry name" value="C-terminal effector domain of the bipartite response regulators"/>
    <property type="match status" value="1"/>
</dbReference>
<evidence type="ECO:0000256" key="1">
    <source>
        <dbReference type="ARBA" id="ARBA00023015"/>
    </source>
</evidence>
<dbReference type="EMBL" id="JACIDK010000010">
    <property type="protein sequence ID" value="MBB3893415.1"/>
    <property type="molecule type" value="Genomic_DNA"/>
</dbReference>
<dbReference type="RefSeq" id="WP_183776923.1">
    <property type="nucleotide sequence ID" value="NZ_JACIDK010000010.1"/>
</dbReference>
<name>A0A840A361_9CAUL</name>
<evidence type="ECO:0000256" key="2">
    <source>
        <dbReference type="ARBA" id="ARBA00023125"/>
    </source>
</evidence>
<dbReference type="SMART" id="SM00421">
    <property type="entry name" value="HTH_LUXR"/>
    <property type="match status" value="1"/>
</dbReference>
<dbReference type="GO" id="GO:0003677">
    <property type="term" value="F:DNA binding"/>
    <property type="evidence" value="ECO:0007669"/>
    <property type="project" value="UniProtKB-KW"/>
</dbReference>
<keyword evidence="3" id="KW-0804">Transcription</keyword>
<dbReference type="SUPFAM" id="SSF47413">
    <property type="entry name" value="lambda repressor-like DNA-binding domains"/>
    <property type="match status" value="1"/>
</dbReference>
<evidence type="ECO:0000313" key="7">
    <source>
        <dbReference type="Proteomes" id="UP000530564"/>
    </source>
</evidence>
<reference evidence="6 7" key="1">
    <citation type="submission" date="2020-08" db="EMBL/GenBank/DDBJ databases">
        <title>Genomic Encyclopedia of Type Strains, Phase IV (KMG-IV): sequencing the most valuable type-strain genomes for metagenomic binning, comparative biology and taxonomic classification.</title>
        <authorList>
            <person name="Goeker M."/>
        </authorList>
    </citation>
    <scope>NUCLEOTIDE SEQUENCE [LARGE SCALE GENOMIC DNA]</scope>
    <source>
        <strain evidence="6 7">DSM 21793</strain>
    </source>
</reference>
<dbReference type="CDD" id="cd06170">
    <property type="entry name" value="LuxR_C_like"/>
    <property type="match status" value="1"/>
</dbReference>
<protein>
    <submittedName>
        <fullName evidence="6">DNA-binding CsgD family transcriptional regulator/transcriptional regulator with XRE-family HTH domain</fullName>
    </submittedName>
</protein>
<dbReference type="GO" id="GO:0006355">
    <property type="term" value="P:regulation of DNA-templated transcription"/>
    <property type="evidence" value="ECO:0007669"/>
    <property type="project" value="InterPro"/>
</dbReference>
<organism evidence="6 7">
    <name type="scientific">Phenylobacterium haematophilum</name>
    <dbReference type="NCBI Taxonomy" id="98513"/>
    <lineage>
        <taxon>Bacteria</taxon>
        <taxon>Pseudomonadati</taxon>
        <taxon>Pseudomonadota</taxon>
        <taxon>Alphaproteobacteria</taxon>
        <taxon>Caulobacterales</taxon>
        <taxon>Caulobacteraceae</taxon>
        <taxon>Phenylobacterium</taxon>
    </lineage>
</organism>
<dbReference type="Gene3D" id="1.10.10.10">
    <property type="entry name" value="Winged helix-like DNA-binding domain superfamily/Winged helix DNA-binding domain"/>
    <property type="match status" value="1"/>
</dbReference>
<dbReference type="SMART" id="SM00530">
    <property type="entry name" value="HTH_XRE"/>
    <property type="match status" value="1"/>
</dbReference>
<evidence type="ECO:0000313" key="6">
    <source>
        <dbReference type="EMBL" id="MBB3893415.1"/>
    </source>
</evidence>
<dbReference type="Pfam" id="PF00196">
    <property type="entry name" value="GerE"/>
    <property type="match status" value="1"/>
</dbReference>
<dbReference type="Proteomes" id="UP000530564">
    <property type="component" value="Unassembled WGS sequence"/>
</dbReference>
<dbReference type="CDD" id="cd00093">
    <property type="entry name" value="HTH_XRE"/>
    <property type="match status" value="1"/>
</dbReference>
<dbReference type="InterPro" id="IPR001387">
    <property type="entry name" value="Cro/C1-type_HTH"/>
</dbReference>
<keyword evidence="2 6" id="KW-0238">DNA-binding</keyword>
<feature type="domain" description="HTH luxR-type" evidence="4">
    <location>
        <begin position="134"/>
        <end position="199"/>
    </location>
</feature>